<reference evidence="4" key="1">
    <citation type="submission" date="2020-11" db="EMBL/GenBank/DDBJ databases">
        <authorList>
            <person name="Tran Van P."/>
        </authorList>
    </citation>
    <scope>NUCLEOTIDE SEQUENCE</scope>
</reference>
<evidence type="ECO:0000256" key="2">
    <source>
        <dbReference type="PROSITE-ProRule" id="PRU00059"/>
    </source>
</evidence>
<dbReference type="SUPFAM" id="SSF49854">
    <property type="entry name" value="Spermadhesin, CUB domain"/>
    <property type="match status" value="2"/>
</dbReference>
<feature type="non-terminal residue" evidence="4">
    <location>
        <position position="961"/>
    </location>
</feature>
<name>A0A7R9L4G3_9ACAR</name>
<dbReference type="Gene3D" id="2.60.120.290">
    <property type="entry name" value="Spermadhesin, CUB domain"/>
    <property type="match status" value="3"/>
</dbReference>
<dbReference type="PROSITE" id="PS01180">
    <property type="entry name" value="CUB"/>
    <property type="match status" value="2"/>
</dbReference>
<evidence type="ECO:0000256" key="1">
    <source>
        <dbReference type="ARBA" id="ARBA00023157"/>
    </source>
</evidence>
<comment type="caution">
    <text evidence="2">Lacks conserved residue(s) required for the propagation of feature annotation.</text>
</comment>
<evidence type="ECO:0000313" key="5">
    <source>
        <dbReference type="Proteomes" id="UP000759131"/>
    </source>
</evidence>
<dbReference type="EMBL" id="CAJPIZ010013433">
    <property type="protein sequence ID" value="CAG2114240.1"/>
    <property type="molecule type" value="Genomic_DNA"/>
</dbReference>
<protein>
    <recommendedName>
        <fullName evidence="3">CUB domain-containing protein</fullName>
    </recommendedName>
</protein>
<dbReference type="PANTHER" id="PTHR33236">
    <property type="entry name" value="INTRAFLAGELLAR TRANSPORT PROTEIN 122 FAMILY PROTEIN-RELATED"/>
    <property type="match status" value="1"/>
</dbReference>
<dbReference type="AlphaFoldDB" id="A0A7R9L4G3"/>
<dbReference type="InterPro" id="IPR035914">
    <property type="entry name" value="Sperma_CUB_dom_sf"/>
</dbReference>
<feature type="domain" description="CUB" evidence="3">
    <location>
        <begin position="676"/>
        <end position="794"/>
    </location>
</feature>
<keyword evidence="1" id="KW-1015">Disulfide bond</keyword>
<dbReference type="PANTHER" id="PTHR33236:SF5">
    <property type="entry name" value="CUB DOMAIN-CONTAINING PROTEIN"/>
    <property type="match status" value="1"/>
</dbReference>
<dbReference type="InterPro" id="IPR000859">
    <property type="entry name" value="CUB_dom"/>
</dbReference>
<dbReference type="Proteomes" id="UP000759131">
    <property type="component" value="Unassembled WGS sequence"/>
</dbReference>
<dbReference type="EMBL" id="OC868008">
    <property type="protein sequence ID" value="CAD7633810.1"/>
    <property type="molecule type" value="Genomic_DNA"/>
</dbReference>
<evidence type="ECO:0000259" key="3">
    <source>
        <dbReference type="PROSITE" id="PS01180"/>
    </source>
</evidence>
<accession>A0A7R9L4G3</accession>
<feature type="domain" description="CUB" evidence="3">
    <location>
        <begin position="329"/>
        <end position="407"/>
    </location>
</feature>
<sequence length="961" mass="106269">MGRGSANPVVLSIVTNGNKSNRKWKIRINMIPCNNLDMAPSGCLQYYRSPTDVIKSFNFGPKIEYRARYLANMRYTVCIRTEENFCAVKWETASPGSFLFGAPFEGKDQELGECSHPFPFVPLNSGKSGKTLPSEGFLPGVQPSEHDPLFPSRLCNGGASGQMCNFDDFVGIDQGSLEGTGQGEDRFCGSKLLDHDFPPSPALARVRNRSAANDPYIRALPLFPGLSVAEEIVERALHPNMARLSPTMRPQLVFLALFLASQVWAQSSFRPPSIPAIFAIIRYQNSPCNTESNTPGTCLAQNDCLTRSGTPDGTCASGFASCCNFKFTCGGRTKENETIFVNNLYPRTDNGTNTCQVTIDKQPNVCQLRLDFEEFSLAQPDENGQCTTDSFMVRTTVGERLPILCGDNNNQHPVVQSFNYGVPMENRARYLSNLRYTSCVRVEENFCSIKWETDAPGSFSWGAPFEGNLTSRGASGGLCNVDDFIGIDQGSAEGSGPGEDRICGTKLLEDDYIISRSKPFQLKVRSNSDQKLNAENAQHGFSLRYVQLPALQSVDDLFLLQYFRNFFAKQEMQTFCVHSILGSGRKLAMNSPFLLFAIFSISVAQSVQNDETSRQFWRPNIQNIFQPMRLQNTPCNTDVGDAGTCLSETDCRSRGGTGSGQCGRSGLTCCTFKFTCSGKTSSNETLFVNPSYPMGENGTNTCQVTIQNAPDVCQLRLDLEEFSLSPPDEYGRCTKDSFMVRTTVGERLPMLCGENKGQHLYVDMGRGSGNPVVLSVITNDIDFSRKWKIKISLIPCNNYVMAPSGCLQYYRLPSDVIRSFNYGEKVDLKSRYLSNLRYTSCIRVEENFCAIKWMTEADNSFSWGASNDPLYSAGNTSFSDLGLTGGLCNDDDYVGIDQGSQEGSGAGEDRFCGGRLFYNNVVISRSKPFQLKVRSNSDQTENARHSQNGFSLRYVQLPCVN</sequence>
<dbReference type="Pfam" id="PF26080">
    <property type="entry name" value="CUB_animal"/>
    <property type="match status" value="3"/>
</dbReference>
<dbReference type="InterPro" id="IPR058698">
    <property type="entry name" value="CUB_metazoa"/>
</dbReference>
<keyword evidence="5" id="KW-1185">Reference proteome</keyword>
<dbReference type="OrthoDB" id="2105077at2759"/>
<organism evidence="4">
    <name type="scientific">Medioppia subpectinata</name>
    <dbReference type="NCBI Taxonomy" id="1979941"/>
    <lineage>
        <taxon>Eukaryota</taxon>
        <taxon>Metazoa</taxon>
        <taxon>Ecdysozoa</taxon>
        <taxon>Arthropoda</taxon>
        <taxon>Chelicerata</taxon>
        <taxon>Arachnida</taxon>
        <taxon>Acari</taxon>
        <taxon>Acariformes</taxon>
        <taxon>Sarcoptiformes</taxon>
        <taxon>Oribatida</taxon>
        <taxon>Brachypylina</taxon>
        <taxon>Oppioidea</taxon>
        <taxon>Oppiidae</taxon>
        <taxon>Medioppia</taxon>
    </lineage>
</organism>
<evidence type="ECO:0000313" key="4">
    <source>
        <dbReference type="EMBL" id="CAD7633810.1"/>
    </source>
</evidence>
<gene>
    <name evidence="4" type="ORF">OSB1V03_LOCUS14206</name>
</gene>
<proteinExistence type="predicted"/>